<dbReference type="InterPro" id="IPR007138">
    <property type="entry name" value="ABM_dom"/>
</dbReference>
<sequence length="114" mass="13044">MLAVIFEVTPSDAGKAAYLQLAAQLKAQLAEYQGCLSIERFQSLADERKLLSLSFWQDAGSVQAWRNDMAHRFAQSEGKNQLFESYRIRVAEVCRDYTHQQREQAPLDSRSMLD</sequence>
<evidence type="ECO:0000259" key="1">
    <source>
        <dbReference type="PROSITE" id="PS51725"/>
    </source>
</evidence>
<keyword evidence="3" id="KW-1185">Reference proteome</keyword>
<dbReference type="Pfam" id="PF03992">
    <property type="entry name" value="ABM"/>
    <property type="match status" value="1"/>
</dbReference>
<dbReference type="EMBL" id="CP002209">
    <property type="protein sequence ID" value="ADN75704.1"/>
    <property type="molecule type" value="Genomic_DNA"/>
</dbReference>
<keyword evidence="2" id="KW-0503">Monooxygenase</keyword>
<evidence type="ECO:0000313" key="2">
    <source>
        <dbReference type="EMBL" id="ADN75704.1"/>
    </source>
</evidence>
<dbReference type="PROSITE" id="PS51725">
    <property type="entry name" value="ABM"/>
    <property type="match status" value="1"/>
</dbReference>
<dbReference type="Proteomes" id="UP000006683">
    <property type="component" value="Chromosome"/>
</dbReference>
<dbReference type="RefSeq" id="WP_013345010.1">
    <property type="nucleotide sequence ID" value="NC_014541.1"/>
</dbReference>
<dbReference type="AlphaFoldDB" id="E1SP79"/>
<dbReference type="GeneID" id="67181717"/>
<keyword evidence="2" id="KW-0560">Oxidoreductase</keyword>
<gene>
    <name evidence="2" type="ordered locus">Fbal_1500</name>
</gene>
<dbReference type="OrthoDB" id="9797060at2"/>
<reference evidence="2 3" key="1">
    <citation type="journal article" date="2010" name="Stand. Genomic Sci.">
        <title>Complete genome sequence of Ferrimonas balearica type strain (PAT).</title>
        <authorList>
            <person name="Nolan M."/>
            <person name="Sikorski J."/>
            <person name="Davenport K."/>
            <person name="Lucas S."/>
            <person name="Glavina Del Rio T."/>
            <person name="Tice H."/>
            <person name="Cheng J."/>
            <person name="Goodwin L."/>
            <person name="Pitluck S."/>
            <person name="Liolios K."/>
            <person name="Ivanova N."/>
            <person name="Mavromatis K."/>
            <person name="Ovchinnikova G."/>
            <person name="Pati A."/>
            <person name="Chen A."/>
            <person name="Palaniappan K."/>
            <person name="Land M."/>
            <person name="Hauser L."/>
            <person name="Chang Y."/>
            <person name="Jeffries C."/>
            <person name="Tapia R."/>
            <person name="Brettin T."/>
            <person name="Detter J."/>
            <person name="Han C."/>
            <person name="Yasawong M."/>
            <person name="Rohde M."/>
            <person name="Tindall B."/>
            <person name="Goker M."/>
            <person name="Woyke T."/>
            <person name="Bristow J."/>
            <person name="Eisen J."/>
            <person name="Markowitz V."/>
            <person name="Hugenholtz P."/>
            <person name="Kyrpides N."/>
            <person name="Klenk H."/>
            <person name="Lapidus A."/>
        </authorList>
    </citation>
    <scope>NUCLEOTIDE SEQUENCE [LARGE SCALE GENOMIC DNA]</scope>
    <source>
        <strain evidence="3">DSM 9799 / CCM 4581 / KCTC 23876 / PAT</strain>
    </source>
</reference>
<organism evidence="2 3">
    <name type="scientific">Ferrimonas balearica (strain DSM 9799 / CCM 4581 / KCTC 23876 / PAT)</name>
    <dbReference type="NCBI Taxonomy" id="550540"/>
    <lineage>
        <taxon>Bacteria</taxon>
        <taxon>Pseudomonadati</taxon>
        <taxon>Pseudomonadota</taxon>
        <taxon>Gammaproteobacteria</taxon>
        <taxon>Alteromonadales</taxon>
        <taxon>Ferrimonadaceae</taxon>
        <taxon>Ferrimonas</taxon>
    </lineage>
</organism>
<dbReference type="InterPro" id="IPR052936">
    <property type="entry name" value="Jasmonate_Hydroxylase-like"/>
</dbReference>
<dbReference type="SUPFAM" id="SSF54909">
    <property type="entry name" value="Dimeric alpha+beta barrel"/>
    <property type="match status" value="1"/>
</dbReference>
<dbReference type="eggNOG" id="COG2329">
    <property type="taxonomic scope" value="Bacteria"/>
</dbReference>
<dbReference type="Gene3D" id="3.30.70.100">
    <property type="match status" value="1"/>
</dbReference>
<accession>E1SP79</accession>
<name>E1SP79_FERBD</name>
<evidence type="ECO:0000313" key="3">
    <source>
        <dbReference type="Proteomes" id="UP000006683"/>
    </source>
</evidence>
<dbReference type="InterPro" id="IPR011008">
    <property type="entry name" value="Dimeric_a/b-barrel"/>
</dbReference>
<dbReference type="PANTHER" id="PTHR37811:SF2">
    <property type="entry name" value="ABM DOMAIN-CONTAINING PROTEIN"/>
    <property type="match status" value="1"/>
</dbReference>
<dbReference type="HOGENOM" id="CLU_127039_0_1_6"/>
<protein>
    <submittedName>
        <fullName evidence="2">Antibiotic biosynthesis monooxygenase</fullName>
    </submittedName>
</protein>
<dbReference type="GO" id="GO:0004497">
    <property type="term" value="F:monooxygenase activity"/>
    <property type="evidence" value="ECO:0007669"/>
    <property type="project" value="UniProtKB-KW"/>
</dbReference>
<dbReference type="KEGG" id="fbl:Fbal_1500"/>
<proteinExistence type="predicted"/>
<feature type="domain" description="ABM" evidence="1">
    <location>
        <begin position="1"/>
        <end position="90"/>
    </location>
</feature>
<dbReference type="PANTHER" id="PTHR37811">
    <property type="entry name" value="BLL5343 PROTEIN"/>
    <property type="match status" value="1"/>
</dbReference>